<name>A0AAU8BDZ3_9CAUD</name>
<accession>A0AAU8BDZ3</accession>
<dbReference type="EMBL" id="PP819608">
    <property type="protein sequence ID" value="XCD09591.1"/>
    <property type="molecule type" value="Genomic_DNA"/>
</dbReference>
<sequence>MIDLNIESEIIKQIREYEDRRGKLPDNIIVSRAVKELHERRNPYLRQPIHPKYEIVHEFVYGGNNNPIKVTILDSDEFIILVG</sequence>
<organism evidence="1">
    <name type="scientific">Bacillus phage Adastra</name>
    <dbReference type="NCBI Taxonomy" id="3143958"/>
    <lineage>
        <taxon>Viruses</taxon>
        <taxon>Duplodnaviria</taxon>
        <taxon>Heunggongvirae</taxon>
        <taxon>Uroviricota</taxon>
        <taxon>Caudoviricetes</taxon>
        <taxon>Herelleviridae</taxon>
        <taxon>Spounavirinae</taxon>
        <taxon>Okubovirus</taxon>
    </lineage>
</organism>
<protein>
    <submittedName>
        <fullName evidence="1">Uncharacterized protein</fullName>
    </submittedName>
</protein>
<gene>
    <name evidence="1" type="ORF">Adastra043</name>
</gene>
<evidence type="ECO:0000313" key="1">
    <source>
        <dbReference type="EMBL" id="XCD09591.1"/>
    </source>
</evidence>
<proteinExistence type="predicted"/>
<reference evidence="1" key="1">
    <citation type="submission" date="2024-05" db="EMBL/GenBank/DDBJ databases">
        <authorList>
            <person name="Herbig A.F."/>
            <person name="Pendergrass E.L."/>
        </authorList>
    </citation>
    <scope>NUCLEOTIDE SEQUENCE</scope>
</reference>